<dbReference type="Gene3D" id="1.10.10.60">
    <property type="entry name" value="Homeodomain-like"/>
    <property type="match status" value="2"/>
</dbReference>
<dbReference type="InterPro" id="IPR053142">
    <property type="entry name" value="PchR_regulatory_protein"/>
</dbReference>
<keyword evidence="1" id="KW-0805">Transcription regulation</keyword>
<dbReference type="Proteomes" id="UP001290861">
    <property type="component" value="Unassembled WGS sequence"/>
</dbReference>
<sequence length="319" mass="36195">MKKNVTFNESAKRPFEAPVAYDMPVSGARLRGHHVRVRAGIKLHEAELLPDARCSFTVAFGADSVWLGYVRRGTKTVQLPDLGRISVKAGEWFIARVEEMQLLAEKEADVELMSFSMCPHVMGSLVDLCRTDTAEKLHCFACMNQHKPTVLHGKAGQKLQWLSEQISIASASDLKGRMELEARSLEWISELVNQPSLAEKDKKEFGCSTHDAEALRNVAAYLEAHLEEEHSLADLCRRFYINEFKLKRNFKAMYGITVFGYLRELRFQRAEQLLKKGELSVIEIANEVGYSNPSHFARGFQERFGMKPKAFQNMHQAGE</sequence>
<accession>A0ABU5MVG7</accession>
<keyword evidence="6" id="KW-1185">Reference proteome</keyword>
<evidence type="ECO:0000313" key="5">
    <source>
        <dbReference type="EMBL" id="MDZ8118155.1"/>
    </source>
</evidence>
<evidence type="ECO:0000256" key="2">
    <source>
        <dbReference type="ARBA" id="ARBA00023125"/>
    </source>
</evidence>
<dbReference type="PANTHER" id="PTHR47893">
    <property type="entry name" value="REGULATORY PROTEIN PCHR"/>
    <property type="match status" value="1"/>
</dbReference>
<evidence type="ECO:0000256" key="1">
    <source>
        <dbReference type="ARBA" id="ARBA00023015"/>
    </source>
</evidence>
<organism evidence="5 6">
    <name type="scientific">Pontiella agarivorans</name>
    <dbReference type="NCBI Taxonomy" id="3038953"/>
    <lineage>
        <taxon>Bacteria</taxon>
        <taxon>Pseudomonadati</taxon>
        <taxon>Kiritimatiellota</taxon>
        <taxon>Kiritimatiellia</taxon>
        <taxon>Kiritimatiellales</taxon>
        <taxon>Pontiellaceae</taxon>
        <taxon>Pontiella</taxon>
    </lineage>
</organism>
<comment type="caution">
    <text evidence="5">The sequence shown here is derived from an EMBL/GenBank/DDBJ whole genome shotgun (WGS) entry which is preliminary data.</text>
</comment>
<dbReference type="PROSITE" id="PS01124">
    <property type="entry name" value="HTH_ARAC_FAMILY_2"/>
    <property type="match status" value="1"/>
</dbReference>
<keyword evidence="3" id="KW-0804">Transcription</keyword>
<evidence type="ECO:0000259" key="4">
    <source>
        <dbReference type="PROSITE" id="PS01124"/>
    </source>
</evidence>
<dbReference type="Pfam" id="PF12833">
    <property type="entry name" value="HTH_18"/>
    <property type="match status" value="1"/>
</dbReference>
<dbReference type="RefSeq" id="WP_322607954.1">
    <property type="nucleotide sequence ID" value="NZ_JARVCO010000007.1"/>
</dbReference>
<feature type="domain" description="HTH araC/xylS-type" evidence="4">
    <location>
        <begin position="216"/>
        <end position="314"/>
    </location>
</feature>
<reference evidence="5 6" key="1">
    <citation type="journal article" date="2024" name="Appl. Environ. Microbiol.">
        <title>Pontiella agarivorans sp. nov., a novel marine anaerobic bacterium capable of degrading macroalgal polysaccharides and fixing nitrogen.</title>
        <authorList>
            <person name="Liu N."/>
            <person name="Kivenson V."/>
            <person name="Peng X."/>
            <person name="Cui Z."/>
            <person name="Lankiewicz T.S."/>
            <person name="Gosselin K.M."/>
            <person name="English C.J."/>
            <person name="Blair E.M."/>
            <person name="O'Malley M.A."/>
            <person name="Valentine D.L."/>
        </authorList>
    </citation>
    <scope>NUCLEOTIDE SEQUENCE [LARGE SCALE GENOMIC DNA]</scope>
    <source>
        <strain evidence="5 6">NLcol2</strain>
    </source>
</reference>
<dbReference type="SMART" id="SM00342">
    <property type="entry name" value="HTH_ARAC"/>
    <property type="match status" value="1"/>
</dbReference>
<dbReference type="SUPFAM" id="SSF46689">
    <property type="entry name" value="Homeodomain-like"/>
    <property type="match status" value="2"/>
</dbReference>
<evidence type="ECO:0000313" key="6">
    <source>
        <dbReference type="Proteomes" id="UP001290861"/>
    </source>
</evidence>
<keyword evidence="2" id="KW-0238">DNA-binding</keyword>
<dbReference type="EMBL" id="JARVCO010000007">
    <property type="protein sequence ID" value="MDZ8118155.1"/>
    <property type="molecule type" value="Genomic_DNA"/>
</dbReference>
<protein>
    <submittedName>
        <fullName evidence="5">AraC family transcriptional regulator</fullName>
    </submittedName>
</protein>
<name>A0ABU5MVG7_9BACT</name>
<dbReference type="InterPro" id="IPR020449">
    <property type="entry name" value="Tscrpt_reg_AraC-type_HTH"/>
</dbReference>
<dbReference type="InterPro" id="IPR018060">
    <property type="entry name" value="HTH_AraC"/>
</dbReference>
<evidence type="ECO:0000256" key="3">
    <source>
        <dbReference type="ARBA" id="ARBA00023163"/>
    </source>
</evidence>
<dbReference type="InterPro" id="IPR009057">
    <property type="entry name" value="Homeodomain-like_sf"/>
</dbReference>
<gene>
    <name evidence="5" type="ORF">P9H32_05885</name>
</gene>
<dbReference type="PANTHER" id="PTHR47893:SF1">
    <property type="entry name" value="REGULATORY PROTEIN PCHR"/>
    <property type="match status" value="1"/>
</dbReference>
<proteinExistence type="predicted"/>
<dbReference type="PRINTS" id="PR00032">
    <property type="entry name" value="HTHARAC"/>
</dbReference>